<protein>
    <submittedName>
        <fullName evidence="8">Beta-soluble NSF attachment protein</fullName>
    </submittedName>
</protein>
<dbReference type="SUPFAM" id="SSF48452">
    <property type="entry name" value="TPR-like"/>
    <property type="match status" value="1"/>
</dbReference>
<comment type="function">
    <text evidence="7">Required for vesicular transport between the endoplasmic reticulum and the Golgi apparatus.</text>
</comment>
<keyword evidence="3 7" id="KW-0813">Transport</keyword>
<dbReference type="FunFam" id="1.25.40.10:FF:000028">
    <property type="entry name" value="beta-soluble NSF attachment protein-like isoform X1"/>
    <property type="match status" value="1"/>
</dbReference>
<comment type="subcellular location">
    <subcellularLocation>
        <location evidence="1 7">Membrane</location>
        <topology evidence="1 7">Peripheral membrane protein</topology>
    </subcellularLocation>
</comment>
<evidence type="ECO:0000256" key="3">
    <source>
        <dbReference type="ARBA" id="ARBA00022448"/>
    </source>
</evidence>
<dbReference type="PRINTS" id="PR00448">
    <property type="entry name" value="NSFATTACHMNT"/>
</dbReference>
<comment type="similarity">
    <text evidence="2 7">Belongs to the SNAP family.</text>
</comment>
<evidence type="ECO:0000313" key="9">
    <source>
        <dbReference type="Proteomes" id="UP000225706"/>
    </source>
</evidence>
<gene>
    <name evidence="8" type="primary">Napb</name>
    <name evidence="8" type="ORF">AWC38_SpisGene11150</name>
</gene>
<evidence type="ECO:0000256" key="5">
    <source>
        <dbReference type="ARBA" id="ARBA00022927"/>
    </source>
</evidence>
<accession>A0A2B4S0Q8</accession>
<dbReference type="Gene3D" id="1.25.40.10">
    <property type="entry name" value="Tetratricopeptide repeat domain"/>
    <property type="match status" value="1"/>
</dbReference>
<reference evidence="9" key="1">
    <citation type="journal article" date="2017" name="bioRxiv">
        <title>Comparative analysis of the genomes of Stylophora pistillata and Acropora digitifera provides evidence for extensive differences between species of corals.</title>
        <authorList>
            <person name="Voolstra C.R."/>
            <person name="Li Y."/>
            <person name="Liew Y.J."/>
            <person name="Baumgarten S."/>
            <person name="Zoccola D."/>
            <person name="Flot J.-F."/>
            <person name="Tambutte S."/>
            <person name="Allemand D."/>
            <person name="Aranda M."/>
        </authorList>
    </citation>
    <scope>NUCLEOTIDE SEQUENCE [LARGE SCALE GENOMIC DNA]</scope>
</reference>
<dbReference type="CDD" id="cd15832">
    <property type="entry name" value="SNAP"/>
    <property type="match status" value="1"/>
</dbReference>
<dbReference type="STRING" id="50429.A0A2B4S0Q8"/>
<dbReference type="PANTHER" id="PTHR13768:SF8">
    <property type="entry name" value="ALPHA-SOLUBLE NSF ATTACHMENT PROTEIN"/>
    <property type="match status" value="1"/>
</dbReference>
<evidence type="ECO:0000256" key="4">
    <source>
        <dbReference type="ARBA" id="ARBA00022892"/>
    </source>
</evidence>
<dbReference type="OrthoDB" id="9984275at2759"/>
<dbReference type="InterPro" id="IPR000744">
    <property type="entry name" value="NSF_attach"/>
</dbReference>
<name>A0A2B4S0Q8_STYPI</name>
<dbReference type="PANTHER" id="PTHR13768">
    <property type="entry name" value="SOLUBLE NSF ATTACHMENT PROTEIN SNAP"/>
    <property type="match status" value="1"/>
</dbReference>
<evidence type="ECO:0000256" key="2">
    <source>
        <dbReference type="ARBA" id="ARBA00010050"/>
    </source>
</evidence>
<dbReference type="InterPro" id="IPR011990">
    <property type="entry name" value="TPR-like_helical_dom_sf"/>
</dbReference>
<proteinExistence type="inferred from homology"/>
<comment type="caution">
    <text evidence="8">The sequence shown here is derived from an EMBL/GenBank/DDBJ whole genome shotgun (WGS) entry which is preliminary data.</text>
</comment>
<evidence type="ECO:0000256" key="1">
    <source>
        <dbReference type="ARBA" id="ARBA00004170"/>
    </source>
</evidence>
<dbReference type="EMBL" id="LSMT01000181">
    <property type="protein sequence ID" value="PFX24284.1"/>
    <property type="molecule type" value="Genomic_DNA"/>
</dbReference>
<evidence type="ECO:0000256" key="7">
    <source>
        <dbReference type="RuleBase" id="RU367013"/>
    </source>
</evidence>
<dbReference type="GO" id="GO:0005774">
    <property type="term" value="C:vacuolar membrane"/>
    <property type="evidence" value="ECO:0007669"/>
    <property type="project" value="TreeGrafter"/>
</dbReference>
<keyword evidence="4 7" id="KW-0931">ER-Golgi transport</keyword>
<evidence type="ECO:0000256" key="6">
    <source>
        <dbReference type="ARBA" id="ARBA00023136"/>
    </source>
</evidence>
<dbReference type="GO" id="GO:0035494">
    <property type="term" value="P:SNARE complex disassembly"/>
    <property type="evidence" value="ECO:0007669"/>
    <property type="project" value="TreeGrafter"/>
</dbReference>
<organism evidence="8 9">
    <name type="scientific">Stylophora pistillata</name>
    <name type="common">Smooth cauliflower coral</name>
    <dbReference type="NCBI Taxonomy" id="50429"/>
    <lineage>
        <taxon>Eukaryota</taxon>
        <taxon>Metazoa</taxon>
        <taxon>Cnidaria</taxon>
        <taxon>Anthozoa</taxon>
        <taxon>Hexacorallia</taxon>
        <taxon>Scleractinia</taxon>
        <taxon>Astrocoeniina</taxon>
        <taxon>Pocilloporidae</taxon>
        <taxon>Stylophora</taxon>
    </lineage>
</organism>
<dbReference type="GO" id="GO:0031201">
    <property type="term" value="C:SNARE complex"/>
    <property type="evidence" value="ECO:0007669"/>
    <property type="project" value="TreeGrafter"/>
</dbReference>
<dbReference type="GO" id="GO:0019905">
    <property type="term" value="F:syntaxin binding"/>
    <property type="evidence" value="ECO:0007669"/>
    <property type="project" value="TreeGrafter"/>
</dbReference>
<keyword evidence="6 7" id="KW-0472">Membrane</keyword>
<evidence type="ECO:0000313" key="8">
    <source>
        <dbReference type="EMBL" id="PFX24284.1"/>
    </source>
</evidence>
<dbReference type="GO" id="GO:0005483">
    <property type="term" value="F:soluble NSF attachment protein activity"/>
    <property type="evidence" value="ECO:0007669"/>
    <property type="project" value="TreeGrafter"/>
</dbReference>
<keyword evidence="5 7" id="KW-0653">Protein transport</keyword>
<dbReference type="Proteomes" id="UP000225706">
    <property type="component" value="Unassembled WGS sequence"/>
</dbReference>
<dbReference type="GO" id="GO:0006886">
    <property type="term" value="P:intracellular protein transport"/>
    <property type="evidence" value="ECO:0007669"/>
    <property type="project" value="UniProtKB-UniRule"/>
</dbReference>
<dbReference type="Pfam" id="PF14938">
    <property type="entry name" value="SNAP"/>
    <property type="match status" value="1"/>
</dbReference>
<dbReference type="AlphaFoldDB" id="A0A2B4S0Q8"/>
<sequence>MSNEEKAIDLINQAEKKVKSSQGFLGGLFGGTSKLEDAAEMYISAGNMFKMAQKWSAAGKAFMEAAQLQVNLQSKHEAGQRYVDAGNCFKKTDVEEAVRAYEMAINIYTDMGRFTMAAKHHITVAEMYESNAVDLEKAIFHYEQAAQYYRGEESTSSANKCLLKVATFSAQMEEYGKAIEIYEQVAADAIESSLLKYSAKEYFFKAALCQMCIDVVEAQRAVEKYCNMYPAFEDTRECKLLKNLLVAQEEQNAESFTEAVKEYDSISRIDQWLTTMLLRIKKGMNEEPDLT</sequence>
<keyword evidence="9" id="KW-1185">Reference proteome</keyword>